<sequence>MLLSTLLTALSSAALTAAQLVPIGFQIQGSNYCMDVRDGVSEIGAVVQIWECHGGPYQRWVVEYPTRVLDPGDLMGESQFSRIRWAGSQVDMEHSGYCLGFKTKDDEPFATADPDSLWMTDLVLVDCARDGVGWYLHPQNKLCAYHHNGKDSYCMQLDGPANNGVKVLVVAPSWNEMAARWVS</sequence>
<proteinExistence type="predicted"/>
<dbReference type="KEGG" id="tasa:A1Q1_01314"/>
<dbReference type="InterPro" id="IPR035992">
    <property type="entry name" value="Ricin_B-like_lectins"/>
</dbReference>
<dbReference type="GeneID" id="25984828"/>
<evidence type="ECO:0000256" key="1">
    <source>
        <dbReference type="SAM" id="SignalP"/>
    </source>
</evidence>
<dbReference type="OrthoDB" id="6770063at2759"/>
<organism evidence="2 3">
    <name type="scientific">Trichosporon asahii var. asahii (strain ATCC 90039 / CBS 2479 / JCM 2466 / KCTC 7840 / NBRC 103889/ NCYC 2677 / UAMH 7654)</name>
    <name type="common">Yeast</name>
    <dbReference type="NCBI Taxonomy" id="1186058"/>
    <lineage>
        <taxon>Eukaryota</taxon>
        <taxon>Fungi</taxon>
        <taxon>Dikarya</taxon>
        <taxon>Basidiomycota</taxon>
        <taxon>Agaricomycotina</taxon>
        <taxon>Tremellomycetes</taxon>
        <taxon>Trichosporonales</taxon>
        <taxon>Trichosporonaceae</taxon>
        <taxon>Trichosporon</taxon>
    </lineage>
</organism>
<evidence type="ECO:0000313" key="3">
    <source>
        <dbReference type="Proteomes" id="UP000002748"/>
    </source>
</evidence>
<keyword evidence="1" id="KW-0732">Signal</keyword>
<gene>
    <name evidence="2" type="ORF">A1Q1_01314</name>
</gene>
<dbReference type="HOGENOM" id="CLU_1476154_0_0_1"/>
<dbReference type="Gene3D" id="2.80.10.50">
    <property type="match status" value="1"/>
</dbReference>
<dbReference type="PROSITE" id="PS50231">
    <property type="entry name" value="RICIN_B_LECTIN"/>
    <property type="match status" value="1"/>
</dbReference>
<comment type="caution">
    <text evidence="2">The sequence shown here is derived from an EMBL/GenBank/DDBJ whole genome shotgun (WGS) entry which is preliminary data.</text>
</comment>
<protein>
    <submittedName>
        <fullName evidence="2">Uncharacterized protein</fullName>
    </submittedName>
</protein>
<name>J6F6W3_TRIAS</name>
<evidence type="ECO:0000313" key="2">
    <source>
        <dbReference type="EMBL" id="EJT52819.1"/>
    </source>
</evidence>
<dbReference type="EMBL" id="ALBS01000016">
    <property type="protein sequence ID" value="EJT52819.1"/>
    <property type="molecule type" value="Genomic_DNA"/>
</dbReference>
<dbReference type="Proteomes" id="UP000002748">
    <property type="component" value="Unassembled WGS sequence"/>
</dbReference>
<dbReference type="AlphaFoldDB" id="J6F6W3"/>
<feature type="signal peptide" evidence="1">
    <location>
        <begin position="1"/>
        <end position="18"/>
    </location>
</feature>
<dbReference type="CDD" id="cd00161">
    <property type="entry name" value="beta-trefoil_Ricin-like"/>
    <property type="match status" value="1"/>
</dbReference>
<dbReference type="VEuPathDB" id="FungiDB:A1Q1_01314"/>
<dbReference type="SUPFAM" id="SSF50370">
    <property type="entry name" value="Ricin B-like lectins"/>
    <property type="match status" value="1"/>
</dbReference>
<dbReference type="RefSeq" id="XP_014184000.1">
    <property type="nucleotide sequence ID" value="XM_014328525.1"/>
</dbReference>
<reference evidence="2 3" key="1">
    <citation type="journal article" date="2012" name="Eukaryot. Cell">
        <title>Draft genome sequence of CBS 2479, the standard type strain of Trichosporon asahii.</title>
        <authorList>
            <person name="Yang R.Y."/>
            <person name="Li H.T."/>
            <person name="Zhu H."/>
            <person name="Zhou G.P."/>
            <person name="Wang M."/>
            <person name="Wang L."/>
        </authorList>
    </citation>
    <scope>NUCLEOTIDE SEQUENCE [LARGE SCALE GENOMIC DNA]</scope>
    <source>
        <strain evidence="3">ATCC 90039 / CBS 2479 / JCM 2466 / KCTC 7840 / NCYC 2677 / UAMH 7654</strain>
    </source>
</reference>
<feature type="chain" id="PRO_5003787600" evidence="1">
    <location>
        <begin position="19"/>
        <end position="183"/>
    </location>
</feature>
<accession>J6F6W3</accession>